<accession>A0A8H7Z9U3</accession>
<evidence type="ECO:0000313" key="1">
    <source>
        <dbReference type="EMBL" id="KAG5305171.1"/>
    </source>
</evidence>
<protein>
    <submittedName>
        <fullName evidence="1">Uncharacterized protein</fullName>
    </submittedName>
</protein>
<comment type="caution">
    <text evidence="1">The sequence shown here is derived from an EMBL/GenBank/DDBJ whole genome shotgun (WGS) entry which is preliminary data.</text>
</comment>
<name>A0A8H7Z9U3_AJECA</name>
<proteinExistence type="predicted"/>
<organism evidence="1 2">
    <name type="scientific">Ajellomyces capsulatus</name>
    <name type="common">Darling's disease fungus</name>
    <name type="synonym">Histoplasma capsulatum</name>
    <dbReference type="NCBI Taxonomy" id="5037"/>
    <lineage>
        <taxon>Eukaryota</taxon>
        <taxon>Fungi</taxon>
        <taxon>Dikarya</taxon>
        <taxon>Ascomycota</taxon>
        <taxon>Pezizomycotina</taxon>
        <taxon>Eurotiomycetes</taxon>
        <taxon>Eurotiomycetidae</taxon>
        <taxon>Onygenales</taxon>
        <taxon>Ajellomycetaceae</taxon>
        <taxon>Histoplasma</taxon>
    </lineage>
</organism>
<dbReference type="Proteomes" id="UP000670092">
    <property type="component" value="Unassembled WGS sequence"/>
</dbReference>
<reference evidence="1 2" key="1">
    <citation type="submission" date="2021-01" db="EMBL/GenBank/DDBJ databases">
        <title>Chromosome-level genome assembly of a human fungal pathogen reveals clustering of transcriptionally co-regulated genes.</title>
        <authorList>
            <person name="Voorhies M."/>
            <person name="Cohen S."/>
            <person name="Shea T.P."/>
            <person name="Petrus S."/>
            <person name="Munoz J.F."/>
            <person name="Poplawski S."/>
            <person name="Goldman W.E."/>
            <person name="Michael T."/>
            <person name="Cuomo C.A."/>
            <person name="Sil A."/>
            <person name="Beyhan S."/>
        </authorList>
    </citation>
    <scope>NUCLEOTIDE SEQUENCE [LARGE SCALE GENOMIC DNA]</scope>
    <source>
        <strain evidence="1 2">G184AR</strain>
    </source>
</reference>
<dbReference type="AlphaFoldDB" id="A0A8H7Z9U3"/>
<gene>
    <name evidence="1" type="ORF">I7I52_03743</name>
</gene>
<dbReference type="EMBL" id="JAEVHI010000001">
    <property type="protein sequence ID" value="KAG5305171.1"/>
    <property type="molecule type" value="Genomic_DNA"/>
</dbReference>
<dbReference type="VEuPathDB" id="FungiDB:I7I52_03743"/>
<sequence length="79" mass="9027">MVSGDMAGQLEGNKLREAREVPLPLQGQLHFPPRLYIKHGFPPYPLFCFILFSCSLHSTFWFFVPCSGSWSEFVGFRSS</sequence>
<evidence type="ECO:0000313" key="2">
    <source>
        <dbReference type="Proteomes" id="UP000670092"/>
    </source>
</evidence>